<evidence type="ECO:0008006" key="4">
    <source>
        <dbReference type="Google" id="ProtNLM"/>
    </source>
</evidence>
<sequence length="272" mass="28356">MSSSRATLSAAADDRKARLAKLKTLKRKQPGDEIVAPESERAGSLPAAAEAEAAAAAAEEPDSAAAITTTTIATTTTTPDARPEAAGRNESDGKEVSEEVDVARLHLSGRNYDAEAKGPRLGFEAPPTLGLEDRTLEAQAAGVEAEVRRRAAQDAAAADAAGVDLFKLQPRKPNWDLKRDLDAKLAVLGVRTDNAIARLVRERIAAAQKTAGAAAGGGGDGGGSANGNGNGDGGKETAGMDGVALVEGVRVREREEEEDERRERREEEEDLL</sequence>
<name>A0AAN9UYN1_9PEZI</name>
<feature type="compositionally biased region" description="Low complexity" evidence="1">
    <location>
        <begin position="47"/>
        <end position="78"/>
    </location>
</feature>
<feature type="compositionally biased region" description="Acidic residues" evidence="1">
    <location>
        <begin position="255"/>
        <end position="272"/>
    </location>
</feature>
<dbReference type="GO" id="GO:0005684">
    <property type="term" value="C:U2-type spliceosomal complex"/>
    <property type="evidence" value="ECO:0007669"/>
    <property type="project" value="TreeGrafter"/>
</dbReference>
<evidence type="ECO:0000256" key="1">
    <source>
        <dbReference type="SAM" id="MobiDB-lite"/>
    </source>
</evidence>
<dbReference type="PANTHER" id="PTHR31551:SF1">
    <property type="entry name" value="COILED-COIL DOMAIN-CONTAINING PROTEIN 12"/>
    <property type="match status" value="1"/>
</dbReference>
<reference evidence="2 3" key="1">
    <citation type="submission" date="2024-02" db="EMBL/GenBank/DDBJ databases">
        <title>De novo assembly and annotation of 12 fungi associated with fruit tree decline syndrome in Ontario, Canada.</title>
        <authorList>
            <person name="Sulman M."/>
            <person name="Ellouze W."/>
            <person name="Ilyukhin E."/>
        </authorList>
    </citation>
    <scope>NUCLEOTIDE SEQUENCE [LARGE SCALE GENOMIC DNA]</scope>
    <source>
        <strain evidence="2 3">M11/M66-122</strain>
    </source>
</reference>
<evidence type="ECO:0000313" key="2">
    <source>
        <dbReference type="EMBL" id="KAK7755986.1"/>
    </source>
</evidence>
<feature type="region of interest" description="Disordered" evidence="1">
    <location>
        <begin position="21"/>
        <end position="99"/>
    </location>
</feature>
<dbReference type="GO" id="GO:0071014">
    <property type="term" value="C:post-mRNA release spliceosomal complex"/>
    <property type="evidence" value="ECO:0007669"/>
    <property type="project" value="TreeGrafter"/>
</dbReference>
<comment type="caution">
    <text evidence="2">The sequence shown here is derived from an EMBL/GenBank/DDBJ whole genome shotgun (WGS) entry which is preliminary data.</text>
</comment>
<dbReference type="AlphaFoldDB" id="A0AAN9UYN1"/>
<keyword evidence="3" id="KW-1185">Reference proteome</keyword>
<proteinExistence type="predicted"/>
<accession>A0AAN9UYN1</accession>
<organism evidence="2 3">
    <name type="scientific">Diatrype stigma</name>
    <dbReference type="NCBI Taxonomy" id="117547"/>
    <lineage>
        <taxon>Eukaryota</taxon>
        <taxon>Fungi</taxon>
        <taxon>Dikarya</taxon>
        <taxon>Ascomycota</taxon>
        <taxon>Pezizomycotina</taxon>
        <taxon>Sordariomycetes</taxon>
        <taxon>Xylariomycetidae</taxon>
        <taxon>Xylariales</taxon>
        <taxon>Diatrypaceae</taxon>
        <taxon>Diatrype</taxon>
    </lineage>
</organism>
<feature type="compositionally biased region" description="Basic and acidic residues" evidence="1">
    <location>
        <begin position="81"/>
        <end position="99"/>
    </location>
</feature>
<gene>
    <name evidence="2" type="ORF">SLS62_001928</name>
</gene>
<dbReference type="PANTHER" id="PTHR31551">
    <property type="entry name" value="PRE-MRNA-SPLICING FACTOR CWF18"/>
    <property type="match status" value="1"/>
</dbReference>
<feature type="region of interest" description="Disordered" evidence="1">
    <location>
        <begin position="208"/>
        <end position="272"/>
    </location>
</feature>
<feature type="compositionally biased region" description="Gly residues" evidence="1">
    <location>
        <begin position="214"/>
        <end position="232"/>
    </location>
</feature>
<dbReference type="InterPro" id="IPR013169">
    <property type="entry name" value="mRNA_splic_Cwf18-like"/>
</dbReference>
<evidence type="ECO:0000313" key="3">
    <source>
        <dbReference type="Proteomes" id="UP001320420"/>
    </source>
</evidence>
<dbReference type="EMBL" id="JAKJXP020000009">
    <property type="protein sequence ID" value="KAK7755986.1"/>
    <property type="molecule type" value="Genomic_DNA"/>
</dbReference>
<dbReference type="Proteomes" id="UP001320420">
    <property type="component" value="Unassembled WGS sequence"/>
</dbReference>
<dbReference type="Pfam" id="PF08315">
    <property type="entry name" value="cwf18"/>
    <property type="match status" value="1"/>
</dbReference>
<protein>
    <recommendedName>
        <fullName evidence="4">Cwf18 pre-mRNA splicing factor</fullName>
    </recommendedName>
</protein>